<dbReference type="AlphaFoldDB" id="A0A9P3WFF2"/>
<name>A0A9P3WFF2_KLUIN</name>
<evidence type="ECO:0000313" key="2">
    <source>
        <dbReference type="EMBL" id="HAT3583088.1"/>
    </source>
</evidence>
<dbReference type="GO" id="GO:0016747">
    <property type="term" value="F:acyltransferase activity, transferring groups other than amino-acyl groups"/>
    <property type="evidence" value="ECO:0007669"/>
    <property type="project" value="InterPro"/>
</dbReference>
<dbReference type="Gene3D" id="3.40.630.30">
    <property type="match status" value="1"/>
</dbReference>
<dbReference type="Pfam" id="PF13302">
    <property type="entry name" value="Acetyltransf_3"/>
    <property type="match status" value="1"/>
</dbReference>
<dbReference type="PANTHER" id="PTHR43792:SF16">
    <property type="entry name" value="N-ACETYLTRANSFERASE DOMAIN-CONTAINING PROTEIN"/>
    <property type="match status" value="1"/>
</dbReference>
<dbReference type="RefSeq" id="WP_047370111.1">
    <property type="nucleotide sequence ID" value="NZ_CABMNU010000005.1"/>
</dbReference>
<dbReference type="EMBL" id="DACSUM010000029">
    <property type="protein sequence ID" value="HAT3583088.1"/>
    <property type="molecule type" value="Genomic_DNA"/>
</dbReference>
<dbReference type="PANTHER" id="PTHR43792">
    <property type="entry name" value="GNAT FAMILY, PUTATIVE (AFU_ORTHOLOGUE AFUA_3G00765)-RELATED-RELATED"/>
    <property type="match status" value="1"/>
</dbReference>
<reference evidence="2" key="2">
    <citation type="submission" date="2020-10" db="EMBL/GenBank/DDBJ databases">
        <authorList>
            <consortium name="NCBI Pathogen Detection Project"/>
        </authorList>
    </citation>
    <scope>NUCLEOTIDE SEQUENCE</scope>
    <source>
        <strain evidence="2">CAVp300</strain>
    </source>
</reference>
<proteinExistence type="predicted"/>
<dbReference type="SUPFAM" id="SSF55729">
    <property type="entry name" value="Acyl-CoA N-acyltransferases (Nat)"/>
    <property type="match status" value="1"/>
</dbReference>
<evidence type="ECO:0000259" key="1">
    <source>
        <dbReference type="PROSITE" id="PS51186"/>
    </source>
</evidence>
<gene>
    <name evidence="2" type="ORF">I8531_003418</name>
</gene>
<organism evidence="2 3">
    <name type="scientific">Kluyvera intermedia</name>
    <name type="common">Enterobacter intermedius</name>
    <dbReference type="NCBI Taxonomy" id="61648"/>
    <lineage>
        <taxon>Bacteria</taxon>
        <taxon>Pseudomonadati</taxon>
        <taxon>Pseudomonadota</taxon>
        <taxon>Gammaproteobacteria</taxon>
        <taxon>Enterobacterales</taxon>
        <taxon>Enterobacteriaceae</taxon>
        <taxon>Kluyvera</taxon>
    </lineage>
</organism>
<reference evidence="2" key="1">
    <citation type="journal article" date="2018" name="Genome Biol.">
        <title>SKESA: strategic k-mer extension for scrupulous assemblies.</title>
        <authorList>
            <person name="Souvorov A."/>
            <person name="Agarwala R."/>
            <person name="Lipman D.J."/>
        </authorList>
    </citation>
    <scope>NUCLEOTIDE SEQUENCE</scope>
    <source>
        <strain evidence="2">CAVp300</strain>
    </source>
</reference>
<comment type="caution">
    <text evidence="2">The sequence shown here is derived from an EMBL/GenBank/DDBJ whole genome shotgun (WGS) entry which is preliminary data.</text>
</comment>
<dbReference type="InterPro" id="IPR016181">
    <property type="entry name" value="Acyl_CoA_acyltransferase"/>
</dbReference>
<dbReference type="PROSITE" id="PS51186">
    <property type="entry name" value="GNAT"/>
    <property type="match status" value="1"/>
</dbReference>
<protein>
    <submittedName>
        <fullName evidence="2">GNAT family N-acetyltransferase</fullName>
    </submittedName>
</protein>
<evidence type="ECO:0000313" key="3">
    <source>
        <dbReference type="Proteomes" id="UP000867740"/>
    </source>
</evidence>
<dbReference type="InterPro" id="IPR051531">
    <property type="entry name" value="N-acetyltransferase"/>
</dbReference>
<accession>A0A9P3WFF2</accession>
<dbReference type="InterPro" id="IPR000182">
    <property type="entry name" value="GNAT_dom"/>
</dbReference>
<feature type="domain" description="N-acetyltransferase" evidence="1">
    <location>
        <begin position="22"/>
        <end position="177"/>
    </location>
</feature>
<dbReference type="Proteomes" id="UP000867740">
    <property type="component" value="Unassembled WGS sequence"/>
</dbReference>
<sequence>MLIQQAPQLETERLILKQYTLEDFPALKECWATPEMVKINGGEKPTAETVWARLLRDIGHWQMLGYGYWAVFEKSTNRYAGSFGFMNAHREITPALEYPEAGWTLMPEVRGKGYAAEALGAILQWADETFSSPVCCIIDEENKRSNYLAERFGFQFQDNVNYRGKQIRLLVRQKTLPQPPQ</sequence>